<feature type="transmembrane region" description="Helical" evidence="1">
    <location>
        <begin position="261"/>
        <end position="282"/>
    </location>
</feature>
<dbReference type="Pfam" id="PF01757">
    <property type="entry name" value="Acyl_transf_3"/>
    <property type="match status" value="1"/>
</dbReference>
<protein>
    <submittedName>
        <fullName evidence="3">Acyltransferase</fullName>
    </submittedName>
</protein>
<dbReference type="InterPro" id="IPR050879">
    <property type="entry name" value="Acyltransferase_3"/>
</dbReference>
<sequence>MLSLNLPHNPRIDEIRWLAASLVFFFHFYHHVYAPPIEVLAHPGWTPFSLVTEGHTGVGLFFTLSGFLFMQIALYQAEQRKGLVYREFIRNRFLRIFPLFITVFVIAISIGRDAFRPQDALYVLFSNLGESPTSKYFITGAAWTISVEFAFYLVFPFIARFTLAQGPRYLLQCLGLMLAFKLAAYGVSERSTHMLFSTLVGRFDQFLVGMLAAVVHARFGQELRRHGKVWLLLAALLVTGNIMLQARYASFFLPEPKQAFWITWSLQESLAWSVFILGWLAADLRLPRPLARAMQHGGDISFSLYLLHALVIDLVAQALGKPSWTGQRIVDGLLLAAIAYAATWAVSSLSYATIEKPFLQLRRRYAQ</sequence>
<feature type="transmembrane region" description="Helical" evidence="1">
    <location>
        <begin position="15"/>
        <end position="34"/>
    </location>
</feature>
<accession>A0A6B3SR56</accession>
<feature type="transmembrane region" description="Helical" evidence="1">
    <location>
        <begin position="54"/>
        <end position="75"/>
    </location>
</feature>
<dbReference type="RefSeq" id="WP_163961563.1">
    <property type="nucleotide sequence ID" value="NZ_JAAIVB010000021.1"/>
</dbReference>
<feature type="transmembrane region" description="Helical" evidence="1">
    <location>
        <begin position="302"/>
        <end position="320"/>
    </location>
</feature>
<dbReference type="GO" id="GO:0016747">
    <property type="term" value="F:acyltransferase activity, transferring groups other than amino-acyl groups"/>
    <property type="evidence" value="ECO:0007669"/>
    <property type="project" value="InterPro"/>
</dbReference>
<evidence type="ECO:0000256" key="1">
    <source>
        <dbReference type="SAM" id="Phobius"/>
    </source>
</evidence>
<name>A0A6B3SR56_9BURK</name>
<dbReference type="GO" id="GO:0000271">
    <property type="term" value="P:polysaccharide biosynthetic process"/>
    <property type="evidence" value="ECO:0007669"/>
    <property type="project" value="TreeGrafter"/>
</dbReference>
<dbReference type="GO" id="GO:0016020">
    <property type="term" value="C:membrane"/>
    <property type="evidence" value="ECO:0007669"/>
    <property type="project" value="TreeGrafter"/>
</dbReference>
<keyword evidence="1" id="KW-0472">Membrane</keyword>
<feature type="transmembrane region" description="Helical" evidence="1">
    <location>
        <begin position="169"/>
        <end position="188"/>
    </location>
</feature>
<keyword evidence="1" id="KW-0812">Transmembrane</keyword>
<dbReference type="AlphaFoldDB" id="A0A6B3SR56"/>
<reference evidence="3 4" key="1">
    <citation type="submission" date="2020-02" db="EMBL/GenBank/DDBJ databases">
        <authorList>
            <person name="Kim M.K."/>
        </authorList>
    </citation>
    <scope>NUCLEOTIDE SEQUENCE [LARGE SCALE GENOMIC DNA]</scope>
    <source>
        <strain evidence="3 4">17J57-3</strain>
    </source>
</reference>
<feature type="transmembrane region" description="Helical" evidence="1">
    <location>
        <begin position="332"/>
        <end position="354"/>
    </location>
</feature>
<dbReference type="EMBL" id="JAAIVB010000021">
    <property type="protein sequence ID" value="NEX60892.1"/>
    <property type="molecule type" value="Genomic_DNA"/>
</dbReference>
<feature type="transmembrane region" description="Helical" evidence="1">
    <location>
        <begin position="229"/>
        <end position="249"/>
    </location>
</feature>
<gene>
    <name evidence="3" type="ORF">G3574_07370</name>
</gene>
<feature type="transmembrane region" description="Helical" evidence="1">
    <location>
        <begin position="96"/>
        <end position="115"/>
    </location>
</feature>
<feature type="transmembrane region" description="Helical" evidence="1">
    <location>
        <begin position="135"/>
        <end position="157"/>
    </location>
</feature>
<keyword evidence="1" id="KW-1133">Transmembrane helix</keyword>
<organism evidence="3 4">
    <name type="scientific">Noviherbaspirillum galbum</name>
    <dbReference type="NCBI Taxonomy" id="2709383"/>
    <lineage>
        <taxon>Bacteria</taxon>
        <taxon>Pseudomonadati</taxon>
        <taxon>Pseudomonadota</taxon>
        <taxon>Betaproteobacteria</taxon>
        <taxon>Burkholderiales</taxon>
        <taxon>Oxalobacteraceae</taxon>
        <taxon>Noviherbaspirillum</taxon>
    </lineage>
</organism>
<keyword evidence="3" id="KW-0808">Transferase</keyword>
<keyword evidence="3" id="KW-0012">Acyltransferase</keyword>
<dbReference type="InterPro" id="IPR002656">
    <property type="entry name" value="Acyl_transf_3_dom"/>
</dbReference>
<evidence type="ECO:0000313" key="3">
    <source>
        <dbReference type="EMBL" id="NEX60892.1"/>
    </source>
</evidence>
<dbReference type="PANTHER" id="PTHR23028:SF53">
    <property type="entry name" value="ACYL_TRANSF_3 DOMAIN-CONTAINING PROTEIN"/>
    <property type="match status" value="1"/>
</dbReference>
<dbReference type="PANTHER" id="PTHR23028">
    <property type="entry name" value="ACETYLTRANSFERASE"/>
    <property type="match status" value="1"/>
</dbReference>
<dbReference type="Proteomes" id="UP000482155">
    <property type="component" value="Unassembled WGS sequence"/>
</dbReference>
<feature type="transmembrane region" description="Helical" evidence="1">
    <location>
        <begin position="194"/>
        <end position="217"/>
    </location>
</feature>
<feature type="domain" description="Acyltransferase 3" evidence="2">
    <location>
        <begin position="11"/>
        <end position="348"/>
    </location>
</feature>
<evidence type="ECO:0000259" key="2">
    <source>
        <dbReference type="Pfam" id="PF01757"/>
    </source>
</evidence>
<evidence type="ECO:0000313" key="4">
    <source>
        <dbReference type="Proteomes" id="UP000482155"/>
    </source>
</evidence>
<comment type="caution">
    <text evidence="3">The sequence shown here is derived from an EMBL/GenBank/DDBJ whole genome shotgun (WGS) entry which is preliminary data.</text>
</comment>
<keyword evidence="4" id="KW-1185">Reference proteome</keyword>
<proteinExistence type="predicted"/>